<dbReference type="InterPro" id="IPR025521">
    <property type="entry name" value="Neprosin_propep"/>
</dbReference>
<sequence length="265" mass="29610">MGSGSFAQTRYSLACFINNMRIKDANSMQLKFPEPIQPLADQDNCYNIIYDIKGPFGEPIFFFGGPGQNPNCICSVDANGIIGCILMRPSSDLPTEKLDTRNELSSQEMVILQTWQKSGSCPKGTIPIRRIRRQDLLRAASLEQFGIKPPNKEDPKFEWGGEVYSEKVKRSPHTNTQMGSGSSAHFHYGSACYANNLRIQDALSATESAEKFPESLQTWTDETYSYNTLYDINGPPAEPIFYFGGPGTYTDPPKKNRLMCNQLCT</sequence>
<dbReference type="InterPro" id="IPR004314">
    <property type="entry name" value="Neprosin"/>
</dbReference>
<dbReference type="Pfam" id="PF14365">
    <property type="entry name" value="Neprosin_AP"/>
    <property type="match status" value="1"/>
</dbReference>
<dbReference type="InterPro" id="IPR053168">
    <property type="entry name" value="Glutamic_endopeptidase"/>
</dbReference>
<evidence type="ECO:0000313" key="2">
    <source>
        <dbReference type="EMBL" id="KAK3213045.1"/>
    </source>
</evidence>
<dbReference type="Pfam" id="PF03080">
    <property type="entry name" value="Neprosin"/>
    <property type="match status" value="2"/>
</dbReference>
<dbReference type="PANTHER" id="PTHR31589:SF111">
    <property type="entry name" value="NEPROSIN DOMAIN-CONTAINING PROTEIN"/>
    <property type="match status" value="1"/>
</dbReference>
<dbReference type="PANTHER" id="PTHR31589">
    <property type="entry name" value="PROTEIN, PUTATIVE (DUF239)-RELATED-RELATED"/>
    <property type="match status" value="1"/>
</dbReference>
<dbReference type="Proteomes" id="UP001281410">
    <property type="component" value="Unassembled WGS sequence"/>
</dbReference>
<dbReference type="PROSITE" id="PS52045">
    <property type="entry name" value="NEPROSIN_PEP_CD"/>
    <property type="match status" value="1"/>
</dbReference>
<evidence type="ECO:0000313" key="3">
    <source>
        <dbReference type="Proteomes" id="UP001281410"/>
    </source>
</evidence>
<gene>
    <name evidence="2" type="ORF">Dsin_017751</name>
</gene>
<dbReference type="EMBL" id="JANJYJ010000005">
    <property type="protein sequence ID" value="KAK3213045.1"/>
    <property type="molecule type" value="Genomic_DNA"/>
</dbReference>
<protein>
    <recommendedName>
        <fullName evidence="1">Neprosin PEP catalytic domain-containing protein</fullName>
    </recommendedName>
</protein>
<feature type="domain" description="Neprosin PEP catalytic" evidence="1">
    <location>
        <begin position="1"/>
        <end position="73"/>
    </location>
</feature>
<organism evidence="2 3">
    <name type="scientific">Dipteronia sinensis</name>
    <dbReference type="NCBI Taxonomy" id="43782"/>
    <lineage>
        <taxon>Eukaryota</taxon>
        <taxon>Viridiplantae</taxon>
        <taxon>Streptophyta</taxon>
        <taxon>Embryophyta</taxon>
        <taxon>Tracheophyta</taxon>
        <taxon>Spermatophyta</taxon>
        <taxon>Magnoliopsida</taxon>
        <taxon>eudicotyledons</taxon>
        <taxon>Gunneridae</taxon>
        <taxon>Pentapetalae</taxon>
        <taxon>rosids</taxon>
        <taxon>malvids</taxon>
        <taxon>Sapindales</taxon>
        <taxon>Sapindaceae</taxon>
        <taxon>Hippocastanoideae</taxon>
        <taxon>Acereae</taxon>
        <taxon>Dipteronia</taxon>
    </lineage>
</organism>
<proteinExistence type="predicted"/>
<name>A0AAE0AFP4_9ROSI</name>
<evidence type="ECO:0000259" key="1">
    <source>
        <dbReference type="PROSITE" id="PS52045"/>
    </source>
</evidence>
<reference evidence="2" key="1">
    <citation type="journal article" date="2023" name="Plant J.">
        <title>Genome sequences and population genomics provide insights into the demographic history, inbreeding, and mutation load of two 'living fossil' tree species of Dipteronia.</title>
        <authorList>
            <person name="Feng Y."/>
            <person name="Comes H.P."/>
            <person name="Chen J."/>
            <person name="Zhu S."/>
            <person name="Lu R."/>
            <person name="Zhang X."/>
            <person name="Li P."/>
            <person name="Qiu J."/>
            <person name="Olsen K.M."/>
            <person name="Qiu Y."/>
        </authorList>
    </citation>
    <scope>NUCLEOTIDE SEQUENCE</scope>
    <source>
        <strain evidence="2">NBL</strain>
    </source>
</reference>
<accession>A0AAE0AFP4</accession>
<comment type="caution">
    <text evidence="2">The sequence shown here is derived from an EMBL/GenBank/DDBJ whole genome shotgun (WGS) entry which is preliminary data.</text>
</comment>
<dbReference type="AlphaFoldDB" id="A0AAE0AFP4"/>
<keyword evidence="3" id="KW-1185">Reference proteome</keyword>